<reference evidence="2" key="1">
    <citation type="journal article" date="2023" name="Int. J. Syst. Evol. Microbiol.">
        <title>Methylocystis iwaonis sp. nov., a type II methane-oxidizing bacterium from surface soil of a rice paddy field in Japan, and emended description of the genus Methylocystis (ex Whittenbury et al. 1970) Bowman et al. 1993.</title>
        <authorList>
            <person name="Kaise H."/>
            <person name="Sawadogo J.B."/>
            <person name="Alam M.S."/>
            <person name="Ueno C."/>
            <person name="Dianou D."/>
            <person name="Shinjo R."/>
            <person name="Asakawa S."/>
        </authorList>
    </citation>
    <scope>NUCLEOTIDE SEQUENCE</scope>
    <source>
        <strain evidence="2">LMG27198</strain>
    </source>
</reference>
<feature type="region of interest" description="Disordered" evidence="1">
    <location>
        <begin position="1"/>
        <end position="30"/>
    </location>
</feature>
<dbReference type="AlphaFoldDB" id="A0A9W6LTF8"/>
<feature type="compositionally biased region" description="Polar residues" evidence="1">
    <location>
        <begin position="1"/>
        <end position="29"/>
    </location>
</feature>
<proteinExistence type="predicted"/>
<name>A0A9W6LTF8_9HYPH</name>
<dbReference type="RefSeq" id="WP_281804343.1">
    <property type="nucleotide sequence ID" value="NZ_BSEC01000001.1"/>
</dbReference>
<comment type="caution">
    <text evidence="2">The sequence shown here is derived from an EMBL/GenBank/DDBJ whole genome shotgun (WGS) entry which is preliminary data.</text>
</comment>
<keyword evidence="3" id="KW-1185">Reference proteome</keyword>
<evidence type="ECO:0000313" key="2">
    <source>
        <dbReference type="EMBL" id="GLI94344.1"/>
    </source>
</evidence>
<protein>
    <submittedName>
        <fullName evidence="2">Uncharacterized protein</fullName>
    </submittedName>
</protein>
<sequence>MFDNNRLSAKNRPDGQSTPGQTQPAQTITGIHPATGVVVRWMPVVDPYSGVHGVVPTYHPFVPALANMPSLPLTESTVSIAPGQPGVGMLPYASRHSRSDRPGESVTARPVESTPLSRRDAIRYIEHHAGRLASGVIPTFALSELYPQDDGSRMALALIGDVAGIDTPPKISLDREELRRFAEGLLNEESLSPEERTQRCVDHVKQQAARFLDELKIVARAAQRMPPQFAKENSLCFVEIARRAPLLLKGAQGKRHREKIIEQAFVDLLARHVDTKALIKLLRDID</sequence>
<evidence type="ECO:0000313" key="3">
    <source>
        <dbReference type="Proteomes" id="UP001144323"/>
    </source>
</evidence>
<dbReference type="Proteomes" id="UP001144323">
    <property type="component" value="Unassembled WGS sequence"/>
</dbReference>
<accession>A0A9W6LTF8</accession>
<dbReference type="EMBL" id="BSEC01000001">
    <property type="protein sequence ID" value="GLI94344.1"/>
    <property type="molecule type" value="Genomic_DNA"/>
</dbReference>
<organism evidence="2 3">
    <name type="scientific">Methylocystis echinoides</name>
    <dbReference type="NCBI Taxonomy" id="29468"/>
    <lineage>
        <taxon>Bacteria</taxon>
        <taxon>Pseudomonadati</taxon>
        <taxon>Pseudomonadota</taxon>
        <taxon>Alphaproteobacteria</taxon>
        <taxon>Hyphomicrobiales</taxon>
        <taxon>Methylocystaceae</taxon>
        <taxon>Methylocystis</taxon>
    </lineage>
</organism>
<feature type="region of interest" description="Disordered" evidence="1">
    <location>
        <begin position="89"/>
        <end position="114"/>
    </location>
</feature>
<evidence type="ECO:0000256" key="1">
    <source>
        <dbReference type="SAM" id="MobiDB-lite"/>
    </source>
</evidence>
<gene>
    <name evidence="2" type="ORF">LMG27198_33360</name>
</gene>